<dbReference type="EMBL" id="JAYMYS010000005">
    <property type="protein sequence ID" value="KAK7391153.1"/>
    <property type="molecule type" value="Genomic_DNA"/>
</dbReference>
<keyword evidence="3" id="KW-1185">Reference proteome</keyword>
<protein>
    <submittedName>
        <fullName evidence="2">Uncharacterized protein</fullName>
    </submittedName>
</protein>
<dbReference type="AlphaFoldDB" id="A0AAN9S7Q7"/>
<evidence type="ECO:0000313" key="3">
    <source>
        <dbReference type="Proteomes" id="UP001386955"/>
    </source>
</evidence>
<feature type="compositionally biased region" description="Basic and acidic residues" evidence="1">
    <location>
        <begin position="61"/>
        <end position="72"/>
    </location>
</feature>
<gene>
    <name evidence="2" type="ORF">VNO78_19564</name>
</gene>
<reference evidence="2 3" key="1">
    <citation type="submission" date="2024-01" db="EMBL/GenBank/DDBJ databases">
        <title>The genomes of 5 underutilized Papilionoideae crops provide insights into root nodulation and disease resistanc.</title>
        <authorList>
            <person name="Jiang F."/>
        </authorList>
    </citation>
    <scope>NUCLEOTIDE SEQUENCE [LARGE SCALE GENOMIC DNA]</scope>
    <source>
        <strain evidence="2">DUOXIRENSHENG_FW03</strain>
        <tissue evidence="2">Leaves</tissue>
    </source>
</reference>
<proteinExistence type="predicted"/>
<evidence type="ECO:0000313" key="2">
    <source>
        <dbReference type="EMBL" id="KAK7391153.1"/>
    </source>
</evidence>
<sequence>MLGKAVMEPDFFHAINLMQNSTLEDHPFMIASIFVGKGLACAGEIPPRRSLPSQSCRRWREHGGSKTEELGRRSKKKGKRLELRESEGFVVGLRLVSSWLLQFSKA</sequence>
<feature type="region of interest" description="Disordered" evidence="1">
    <location>
        <begin position="49"/>
        <end position="77"/>
    </location>
</feature>
<evidence type="ECO:0000256" key="1">
    <source>
        <dbReference type="SAM" id="MobiDB-lite"/>
    </source>
</evidence>
<name>A0AAN9S7Q7_PSOTE</name>
<comment type="caution">
    <text evidence="2">The sequence shown here is derived from an EMBL/GenBank/DDBJ whole genome shotgun (WGS) entry which is preliminary data.</text>
</comment>
<organism evidence="2 3">
    <name type="scientific">Psophocarpus tetragonolobus</name>
    <name type="common">Winged bean</name>
    <name type="synonym">Dolichos tetragonolobus</name>
    <dbReference type="NCBI Taxonomy" id="3891"/>
    <lineage>
        <taxon>Eukaryota</taxon>
        <taxon>Viridiplantae</taxon>
        <taxon>Streptophyta</taxon>
        <taxon>Embryophyta</taxon>
        <taxon>Tracheophyta</taxon>
        <taxon>Spermatophyta</taxon>
        <taxon>Magnoliopsida</taxon>
        <taxon>eudicotyledons</taxon>
        <taxon>Gunneridae</taxon>
        <taxon>Pentapetalae</taxon>
        <taxon>rosids</taxon>
        <taxon>fabids</taxon>
        <taxon>Fabales</taxon>
        <taxon>Fabaceae</taxon>
        <taxon>Papilionoideae</taxon>
        <taxon>50 kb inversion clade</taxon>
        <taxon>NPAAA clade</taxon>
        <taxon>indigoferoid/millettioid clade</taxon>
        <taxon>Phaseoleae</taxon>
        <taxon>Psophocarpus</taxon>
    </lineage>
</organism>
<accession>A0AAN9S7Q7</accession>
<dbReference type="Proteomes" id="UP001386955">
    <property type="component" value="Unassembled WGS sequence"/>
</dbReference>